<organism evidence="2 3">
    <name type="scientific">Ridgeia piscesae</name>
    <name type="common">Tubeworm</name>
    <dbReference type="NCBI Taxonomy" id="27915"/>
    <lineage>
        <taxon>Eukaryota</taxon>
        <taxon>Metazoa</taxon>
        <taxon>Spiralia</taxon>
        <taxon>Lophotrochozoa</taxon>
        <taxon>Annelida</taxon>
        <taxon>Polychaeta</taxon>
        <taxon>Sedentaria</taxon>
        <taxon>Canalipalpata</taxon>
        <taxon>Sabellida</taxon>
        <taxon>Siboglinidae</taxon>
        <taxon>Ridgeia</taxon>
    </lineage>
</organism>
<keyword evidence="3" id="KW-1185">Reference proteome</keyword>
<reference evidence="2" key="1">
    <citation type="journal article" date="2023" name="Mol. Biol. Evol.">
        <title>Third-Generation Sequencing Reveals the Adaptive Role of the Epigenome in Three Deep-Sea Polychaetes.</title>
        <authorList>
            <person name="Perez M."/>
            <person name="Aroh O."/>
            <person name="Sun Y."/>
            <person name="Lan Y."/>
            <person name="Juniper S.K."/>
            <person name="Young C.R."/>
            <person name="Angers B."/>
            <person name="Qian P.Y."/>
        </authorList>
    </citation>
    <scope>NUCLEOTIDE SEQUENCE</scope>
    <source>
        <strain evidence="2">R07B-5</strain>
    </source>
</reference>
<dbReference type="AlphaFoldDB" id="A0AAD9NQA8"/>
<comment type="caution">
    <text evidence="2">The sequence shown here is derived from an EMBL/GenBank/DDBJ whole genome shotgun (WGS) entry which is preliminary data.</text>
</comment>
<evidence type="ECO:0000256" key="1">
    <source>
        <dbReference type="SAM" id="Phobius"/>
    </source>
</evidence>
<keyword evidence="1" id="KW-0472">Membrane</keyword>
<evidence type="ECO:0000313" key="3">
    <source>
        <dbReference type="Proteomes" id="UP001209878"/>
    </source>
</evidence>
<keyword evidence="1" id="KW-1133">Transmembrane helix</keyword>
<gene>
    <name evidence="2" type="ORF">NP493_527g03015</name>
</gene>
<name>A0AAD9NQA8_RIDPI</name>
<feature type="transmembrane region" description="Helical" evidence="1">
    <location>
        <begin position="47"/>
        <end position="69"/>
    </location>
</feature>
<dbReference type="EMBL" id="JAODUO010000527">
    <property type="protein sequence ID" value="KAK2178837.1"/>
    <property type="molecule type" value="Genomic_DNA"/>
</dbReference>
<proteinExistence type="predicted"/>
<sequence length="113" mass="13009">MCPHISISLSCIGSTFCLRSSNSGGRTVGELNISKDYMDFQLKHFMFFYIIIKITMLSTNITLNVHIILKLLMSDNPHCLTYLLVCLSCLCATHKQHHRLYFTYLLQMELCVI</sequence>
<keyword evidence="1" id="KW-0812">Transmembrane</keyword>
<dbReference type="Proteomes" id="UP001209878">
    <property type="component" value="Unassembled WGS sequence"/>
</dbReference>
<protein>
    <submittedName>
        <fullName evidence="2">Uncharacterized protein</fullName>
    </submittedName>
</protein>
<evidence type="ECO:0000313" key="2">
    <source>
        <dbReference type="EMBL" id="KAK2178837.1"/>
    </source>
</evidence>
<accession>A0AAD9NQA8</accession>